<name>A0A0M3ITH8_ASCLU</name>
<evidence type="ECO:0000313" key="1">
    <source>
        <dbReference type="Proteomes" id="UP000036681"/>
    </source>
</evidence>
<evidence type="ECO:0000313" key="2">
    <source>
        <dbReference type="WBParaSite" id="ALUE_0002205601-mRNA-1"/>
    </source>
</evidence>
<protein>
    <submittedName>
        <fullName evidence="2">Uncharacterized protein</fullName>
    </submittedName>
</protein>
<accession>A0A0M3ITH8</accession>
<dbReference type="AlphaFoldDB" id="A0A0M3ITH8"/>
<proteinExistence type="predicted"/>
<dbReference type="Proteomes" id="UP000036681">
    <property type="component" value="Unplaced"/>
</dbReference>
<sequence length="38" mass="4217">MRINNPSCHGLAAHLQLSRMTAMVFATDSLEIIQSVFI</sequence>
<keyword evidence="1" id="KW-1185">Reference proteome</keyword>
<dbReference type="WBParaSite" id="ALUE_0002205601-mRNA-1">
    <property type="protein sequence ID" value="ALUE_0002205601-mRNA-1"/>
    <property type="gene ID" value="ALUE_0002205601"/>
</dbReference>
<organism evidence="1 2">
    <name type="scientific">Ascaris lumbricoides</name>
    <name type="common">Giant roundworm</name>
    <dbReference type="NCBI Taxonomy" id="6252"/>
    <lineage>
        <taxon>Eukaryota</taxon>
        <taxon>Metazoa</taxon>
        <taxon>Ecdysozoa</taxon>
        <taxon>Nematoda</taxon>
        <taxon>Chromadorea</taxon>
        <taxon>Rhabditida</taxon>
        <taxon>Spirurina</taxon>
        <taxon>Ascaridomorpha</taxon>
        <taxon>Ascaridoidea</taxon>
        <taxon>Ascarididae</taxon>
        <taxon>Ascaris</taxon>
    </lineage>
</organism>
<reference evidence="2" key="1">
    <citation type="submission" date="2017-02" db="UniProtKB">
        <authorList>
            <consortium name="WormBaseParasite"/>
        </authorList>
    </citation>
    <scope>IDENTIFICATION</scope>
</reference>